<dbReference type="Proteomes" id="UP000694844">
    <property type="component" value="Chromosome 1"/>
</dbReference>
<dbReference type="InterPro" id="IPR050373">
    <property type="entry name" value="Fibrinogen_C-term_domain"/>
</dbReference>
<evidence type="ECO:0000259" key="3">
    <source>
        <dbReference type="PROSITE" id="PS51406"/>
    </source>
</evidence>
<feature type="compositionally biased region" description="Polar residues" evidence="1">
    <location>
        <begin position="204"/>
        <end position="214"/>
    </location>
</feature>
<dbReference type="SMART" id="SM00186">
    <property type="entry name" value="FBG"/>
    <property type="match status" value="1"/>
</dbReference>
<dbReference type="PANTHER" id="PTHR19143">
    <property type="entry name" value="FIBRINOGEN/TENASCIN/ANGIOPOEITIN"/>
    <property type="match status" value="1"/>
</dbReference>
<keyword evidence="2" id="KW-1133">Transmembrane helix</keyword>
<feature type="transmembrane region" description="Helical" evidence="2">
    <location>
        <begin position="160"/>
        <end position="187"/>
    </location>
</feature>
<keyword evidence="2" id="KW-0472">Membrane</keyword>
<dbReference type="OrthoDB" id="6134682at2759"/>
<dbReference type="RefSeq" id="XP_022294491.1">
    <property type="nucleotide sequence ID" value="XM_022438783.1"/>
</dbReference>
<feature type="compositionally biased region" description="Polar residues" evidence="1">
    <location>
        <begin position="11"/>
        <end position="20"/>
    </location>
</feature>
<feature type="compositionally biased region" description="Polar residues" evidence="1">
    <location>
        <begin position="31"/>
        <end position="52"/>
    </location>
</feature>
<organism evidence="4 5">
    <name type="scientific">Crassostrea virginica</name>
    <name type="common">Eastern oyster</name>
    <dbReference type="NCBI Taxonomy" id="6565"/>
    <lineage>
        <taxon>Eukaryota</taxon>
        <taxon>Metazoa</taxon>
        <taxon>Spiralia</taxon>
        <taxon>Lophotrochozoa</taxon>
        <taxon>Mollusca</taxon>
        <taxon>Bivalvia</taxon>
        <taxon>Autobranchia</taxon>
        <taxon>Pteriomorphia</taxon>
        <taxon>Ostreida</taxon>
        <taxon>Ostreoidea</taxon>
        <taxon>Ostreidae</taxon>
        <taxon>Crassostrea</taxon>
    </lineage>
</organism>
<reference evidence="4" key="1">
    <citation type="submission" date="2024-06" db="UniProtKB">
        <authorList>
            <consortium name="RefSeq"/>
        </authorList>
    </citation>
    <scope>NUCLEOTIDE SEQUENCE [LARGE SCALE GENOMIC DNA]</scope>
</reference>
<keyword evidence="4" id="KW-1185">Reference proteome</keyword>
<dbReference type="SUPFAM" id="SSF56496">
    <property type="entry name" value="Fibrinogen C-terminal domain-like"/>
    <property type="match status" value="1"/>
</dbReference>
<reference evidence="5" key="2">
    <citation type="submission" date="2025-08" db="UniProtKB">
        <authorList>
            <consortium name="RefSeq"/>
        </authorList>
    </citation>
    <scope>IDENTIFICATION</scope>
    <source>
        <tissue evidence="5">Whole sample</tissue>
    </source>
</reference>
<dbReference type="InterPro" id="IPR014716">
    <property type="entry name" value="Fibrinogen_a/b/g_C_1"/>
</dbReference>
<keyword evidence="2" id="KW-0812">Transmembrane</keyword>
<dbReference type="GO" id="GO:0005615">
    <property type="term" value="C:extracellular space"/>
    <property type="evidence" value="ECO:0007669"/>
    <property type="project" value="TreeGrafter"/>
</dbReference>
<gene>
    <name evidence="5" type="primary">LOC111104697</name>
</gene>
<sequence>MSNELRDSGYEQCSNAGQSDTIKELRDSGYEQCSNAGQSDTIKTPLGSSNSSSVEYVDLCSSTYDKIQEEDILSSVKTDHYDTLEDFKRSTQHMKPIQAVKPIQNPCYIGKQVGVSKDQPNISLENGFKQFEHRKQNHPQEGKYNEDHLLKPRQTSKRPYVVGFGILLLLIVIASIVAAAVFVLFIIEKDNSNADPQREDLSKENPSTLAGSPDATTLITDHITIQTTSYETTHTPVVQNNVKTTIPNEPPFVTSPVTETSTVGTTAPRTTPTPVHINTGQPRDCKEVHASGSTSDGVYTIYPYFPSTRAVTVYCDMTTDGGGWTTFHHRRDGSVDFDRFWDDYKNGFGQATGEYWLGINQLEKVTRNDNLHQLTSLGTSDLYVRMEKFTGGWAYAKYKEFSVADEADGYRMRVKVGSYQGNGGDSIESHGTTNTNGNKFTTRDVDNDFAPSSCAVARKGAWWHNVCTWANLNGIYGYTGNCVKYGYCNFWYSLTSSFAGVKTSYLMIRRV</sequence>
<accession>A0A8B8ATS1</accession>
<feature type="region of interest" description="Disordered" evidence="1">
    <location>
        <begin position="194"/>
        <end position="214"/>
    </location>
</feature>
<dbReference type="InterPro" id="IPR036056">
    <property type="entry name" value="Fibrinogen-like_C"/>
</dbReference>
<dbReference type="InterPro" id="IPR002181">
    <property type="entry name" value="Fibrinogen_a/b/g_C_dom"/>
</dbReference>
<dbReference type="Pfam" id="PF00147">
    <property type="entry name" value="Fibrinogen_C"/>
    <property type="match status" value="1"/>
</dbReference>
<dbReference type="Gene3D" id="3.90.215.10">
    <property type="entry name" value="Gamma Fibrinogen, chain A, domain 1"/>
    <property type="match status" value="1"/>
</dbReference>
<evidence type="ECO:0000313" key="4">
    <source>
        <dbReference type="Proteomes" id="UP000694844"/>
    </source>
</evidence>
<evidence type="ECO:0000256" key="1">
    <source>
        <dbReference type="SAM" id="MobiDB-lite"/>
    </source>
</evidence>
<dbReference type="GeneID" id="111104697"/>
<proteinExistence type="predicted"/>
<feature type="compositionally biased region" description="Low complexity" evidence="1">
    <location>
        <begin position="260"/>
        <end position="274"/>
    </location>
</feature>
<feature type="region of interest" description="Disordered" evidence="1">
    <location>
        <begin position="243"/>
        <end position="276"/>
    </location>
</feature>
<evidence type="ECO:0000313" key="5">
    <source>
        <dbReference type="RefSeq" id="XP_022294491.1"/>
    </source>
</evidence>
<dbReference type="PROSITE" id="PS51406">
    <property type="entry name" value="FIBRINOGEN_C_2"/>
    <property type="match status" value="1"/>
</dbReference>
<dbReference type="CDD" id="cd00087">
    <property type="entry name" value="FReD"/>
    <property type="match status" value="1"/>
</dbReference>
<evidence type="ECO:0000256" key="2">
    <source>
        <dbReference type="SAM" id="Phobius"/>
    </source>
</evidence>
<dbReference type="KEGG" id="cvn:111104697"/>
<name>A0A8B8ATS1_CRAVI</name>
<protein>
    <submittedName>
        <fullName evidence="5">Uncharacterized protein LOC111104697 isoform X1</fullName>
    </submittedName>
</protein>
<dbReference type="NCBIfam" id="NF040941">
    <property type="entry name" value="GGGWT_bact"/>
    <property type="match status" value="1"/>
</dbReference>
<dbReference type="AlphaFoldDB" id="A0A8B8ATS1"/>
<feature type="region of interest" description="Disordered" evidence="1">
    <location>
        <begin position="1"/>
        <end position="52"/>
    </location>
</feature>
<feature type="domain" description="Fibrinogen C-terminal" evidence="3">
    <location>
        <begin position="276"/>
        <end position="511"/>
    </location>
</feature>
<feature type="compositionally biased region" description="Basic and acidic residues" evidence="1">
    <location>
        <begin position="194"/>
        <end position="203"/>
    </location>
</feature>